<gene>
    <name evidence="1" type="ORF">SLEP1_g23665</name>
</gene>
<name>A0AAV5JNI5_9ROSI</name>
<organism evidence="1 2">
    <name type="scientific">Rubroshorea leprosula</name>
    <dbReference type="NCBI Taxonomy" id="152421"/>
    <lineage>
        <taxon>Eukaryota</taxon>
        <taxon>Viridiplantae</taxon>
        <taxon>Streptophyta</taxon>
        <taxon>Embryophyta</taxon>
        <taxon>Tracheophyta</taxon>
        <taxon>Spermatophyta</taxon>
        <taxon>Magnoliopsida</taxon>
        <taxon>eudicotyledons</taxon>
        <taxon>Gunneridae</taxon>
        <taxon>Pentapetalae</taxon>
        <taxon>rosids</taxon>
        <taxon>malvids</taxon>
        <taxon>Malvales</taxon>
        <taxon>Dipterocarpaceae</taxon>
        <taxon>Rubroshorea</taxon>
    </lineage>
</organism>
<evidence type="ECO:0000313" key="2">
    <source>
        <dbReference type="Proteomes" id="UP001054252"/>
    </source>
</evidence>
<reference evidence="1 2" key="1">
    <citation type="journal article" date="2021" name="Commun. Biol.">
        <title>The genome of Shorea leprosula (Dipterocarpaceae) highlights the ecological relevance of drought in aseasonal tropical rainforests.</title>
        <authorList>
            <person name="Ng K.K.S."/>
            <person name="Kobayashi M.J."/>
            <person name="Fawcett J.A."/>
            <person name="Hatakeyama M."/>
            <person name="Paape T."/>
            <person name="Ng C.H."/>
            <person name="Ang C.C."/>
            <person name="Tnah L.H."/>
            <person name="Lee C.T."/>
            <person name="Nishiyama T."/>
            <person name="Sese J."/>
            <person name="O'Brien M.J."/>
            <person name="Copetti D."/>
            <person name="Mohd Noor M.I."/>
            <person name="Ong R.C."/>
            <person name="Putra M."/>
            <person name="Sireger I.Z."/>
            <person name="Indrioko S."/>
            <person name="Kosugi Y."/>
            <person name="Izuno A."/>
            <person name="Isagi Y."/>
            <person name="Lee S.L."/>
            <person name="Shimizu K.K."/>
        </authorList>
    </citation>
    <scope>NUCLEOTIDE SEQUENCE [LARGE SCALE GENOMIC DNA]</scope>
    <source>
        <strain evidence="1">214</strain>
    </source>
</reference>
<evidence type="ECO:0000313" key="1">
    <source>
        <dbReference type="EMBL" id="GKV12536.1"/>
    </source>
</evidence>
<accession>A0AAV5JNI5</accession>
<protein>
    <submittedName>
        <fullName evidence="1">Uncharacterized protein</fullName>
    </submittedName>
</protein>
<keyword evidence="2" id="KW-1185">Reference proteome</keyword>
<comment type="caution">
    <text evidence="1">The sequence shown here is derived from an EMBL/GenBank/DDBJ whole genome shotgun (WGS) entry which is preliminary data.</text>
</comment>
<proteinExistence type="predicted"/>
<dbReference type="AlphaFoldDB" id="A0AAV5JNI5"/>
<sequence>MIESQCWVLHGGLSSEFIGGIRTTERLGILRFNHGSNWIHYLQLLRVQVSDMGNCRYLFGVVQFQELVRQELVRFRRR</sequence>
<dbReference type="EMBL" id="BPVZ01000036">
    <property type="protein sequence ID" value="GKV12536.1"/>
    <property type="molecule type" value="Genomic_DNA"/>
</dbReference>
<dbReference type="Proteomes" id="UP001054252">
    <property type="component" value="Unassembled WGS sequence"/>
</dbReference>